<keyword evidence="6" id="KW-0325">Glycoprotein</keyword>
<dbReference type="InParanoid" id="A0A482XH72"/>
<evidence type="ECO:0000256" key="3">
    <source>
        <dbReference type="ARBA" id="ARBA00022670"/>
    </source>
</evidence>
<dbReference type="InterPro" id="IPR001563">
    <property type="entry name" value="Peptidase_S10"/>
</dbReference>
<dbReference type="Gene3D" id="3.40.50.1820">
    <property type="entry name" value="alpha/beta hydrolase"/>
    <property type="match status" value="1"/>
</dbReference>
<dbReference type="PRINTS" id="PR00724">
    <property type="entry name" value="CRBOXYPTASEC"/>
</dbReference>
<evidence type="ECO:0000256" key="7">
    <source>
        <dbReference type="RuleBase" id="RU361156"/>
    </source>
</evidence>
<feature type="chain" id="PRO_5019618429" description="Carboxypeptidase" evidence="7">
    <location>
        <begin position="24"/>
        <end position="660"/>
    </location>
</feature>
<accession>A0A482XH72</accession>
<dbReference type="FunCoup" id="A0A482XH72">
    <property type="interactions" value="60"/>
</dbReference>
<keyword evidence="5 7" id="KW-0378">Hydrolase</keyword>
<evidence type="ECO:0000256" key="1">
    <source>
        <dbReference type="ARBA" id="ARBA00009431"/>
    </source>
</evidence>
<comment type="similarity">
    <text evidence="1 7">Belongs to the peptidase S10 family.</text>
</comment>
<dbReference type="SUPFAM" id="SSF53474">
    <property type="entry name" value="alpha/beta-Hydrolases"/>
    <property type="match status" value="1"/>
</dbReference>
<keyword evidence="2 7" id="KW-0121">Carboxypeptidase</keyword>
<dbReference type="GO" id="GO:0004185">
    <property type="term" value="F:serine-type carboxypeptidase activity"/>
    <property type="evidence" value="ECO:0007669"/>
    <property type="project" value="UniProtKB-UniRule"/>
</dbReference>
<dbReference type="Proteomes" id="UP000291343">
    <property type="component" value="Unassembled WGS sequence"/>
</dbReference>
<proteinExistence type="inferred from homology"/>
<dbReference type="EC" id="3.4.16.-" evidence="7"/>
<dbReference type="SMR" id="A0A482XH72"/>
<dbReference type="OrthoDB" id="735686at2759"/>
<evidence type="ECO:0000313" key="9">
    <source>
        <dbReference type="Proteomes" id="UP000291343"/>
    </source>
</evidence>
<dbReference type="PROSITE" id="PS00131">
    <property type="entry name" value="CARBOXYPEPT_SER_SER"/>
    <property type="match status" value="1"/>
</dbReference>
<dbReference type="Pfam" id="PF00450">
    <property type="entry name" value="Peptidase_S10"/>
    <property type="match status" value="1"/>
</dbReference>
<dbReference type="FunFam" id="3.40.50.1820:FF:000096">
    <property type="entry name" value="Carboxypeptidase vitellogenic-like"/>
    <property type="match status" value="1"/>
</dbReference>
<feature type="signal peptide" evidence="7">
    <location>
        <begin position="1"/>
        <end position="23"/>
    </location>
</feature>
<evidence type="ECO:0000256" key="4">
    <source>
        <dbReference type="ARBA" id="ARBA00022729"/>
    </source>
</evidence>
<keyword evidence="4 7" id="KW-0732">Signal</keyword>
<dbReference type="STRING" id="195883.A0A482XH72"/>
<dbReference type="PANTHER" id="PTHR11802">
    <property type="entry name" value="SERINE PROTEASE FAMILY S10 SERINE CARBOXYPEPTIDASE"/>
    <property type="match status" value="1"/>
</dbReference>
<organism evidence="8 9">
    <name type="scientific">Laodelphax striatellus</name>
    <name type="common">Small brown planthopper</name>
    <name type="synonym">Delphax striatella</name>
    <dbReference type="NCBI Taxonomy" id="195883"/>
    <lineage>
        <taxon>Eukaryota</taxon>
        <taxon>Metazoa</taxon>
        <taxon>Ecdysozoa</taxon>
        <taxon>Arthropoda</taxon>
        <taxon>Hexapoda</taxon>
        <taxon>Insecta</taxon>
        <taxon>Pterygota</taxon>
        <taxon>Neoptera</taxon>
        <taxon>Paraneoptera</taxon>
        <taxon>Hemiptera</taxon>
        <taxon>Auchenorrhyncha</taxon>
        <taxon>Fulgoroidea</taxon>
        <taxon>Delphacidae</taxon>
        <taxon>Criomorphinae</taxon>
        <taxon>Laodelphax</taxon>
    </lineage>
</organism>
<dbReference type="EMBL" id="QKKF02009826">
    <property type="protein sequence ID" value="RZF45122.1"/>
    <property type="molecule type" value="Genomic_DNA"/>
</dbReference>
<dbReference type="InterPro" id="IPR018202">
    <property type="entry name" value="Ser_caboxypep_ser_AS"/>
</dbReference>
<dbReference type="InterPro" id="IPR029058">
    <property type="entry name" value="AB_hydrolase_fold"/>
</dbReference>
<protein>
    <recommendedName>
        <fullName evidence="7">Carboxypeptidase</fullName>
        <ecNumber evidence="7">3.4.16.-</ecNumber>
    </recommendedName>
</protein>
<dbReference type="GO" id="GO:0006508">
    <property type="term" value="P:proteolysis"/>
    <property type="evidence" value="ECO:0007669"/>
    <property type="project" value="UniProtKB-KW"/>
</dbReference>
<reference evidence="8 9" key="1">
    <citation type="journal article" date="2017" name="Gigascience">
        <title>Genome sequence of the small brown planthopper, Laodelphax striatellus.</title>
        <authorList>
            <person name="Zhu J."/>
            <person name="Jiang F."/>
            <person name="Wang X."/>
            <person name="Yang P."/>
            <person name="Bao Y."/>
            <person name="Zhao W."/>
            <person name="Wang W."/>
            <person name="Lu H."/>
            <person name="Wang Q."/>
            <person name="Cui N."/>
            <person name="Li J."/>
            <person name="Chen X."/>
            <person name="Luo L."/>
            <person name="Yu J."/>
            <person name="Kang L."/>
            <person name="Cui F."/>
        </authorList>
    </citation>
    <scope>NUCLEOTIDE SEQUENCE [LARGE SCALE GENOMIC DNA]</scope>
    <source>
        <strain evidence="8">Lst14</strain>
    </source>
</reference>
<sequence>MMLCLKLLLLIFVVLSIVFCVESVLGNRLKESVDKNGFEPRLVPSVHENGAKLNSVSYYHKNGKVSPSFGFAFHEDKEFETLPVSSLHDSVYEASSTKSTNKKDSNQDVYYYGKDNVVITSQSTHVKNPQPSIVSDRHVEEVITPDFVPISNKNGFVEPSLITTSKKILKASPVSLSSSSSSSLKTDSNVFLFENFGDDLDLSYFLNNETVEDYSNSIHQNEFNSGFVHDFNSNEPLFVTPYLERDEADKARKLSEVKPFIKGHTSYAGYFTVHKQFNSNLFFWFFPSQLDWESAPVALWLNGGPGASSLFGFFVENGPFYIKGEKIRKRTHSWYKKANMIFIDNPVGSGYSFTDSKEGYVKNQTIIGKQLLSAISQFFQLFPSLRKNEFFITGESYAGKYIPALAYAIHKDNQNSESKINLKGLFIGNGLTDPVNMLKYGDFLYQLGFIDGNALKVLKKAESRVAWNVRRERWSIATDIFSEFILGYVYYPYKPFMENVTGLDQHYNYLVTDNSDGWTDEHEKLVNSEKFRNTIHVGGKTFDSGVTTALHMKEDIMKSVITWVVELLDHYKVVFYNGQLDIICAYPLTENFLAKMKWKCAGDWKKAERNAWKVKGEVAGYVKKVGKVTEVMVRNAGHLGPTDQPLWGRLLFEKFIFGNL</sequence>
<evidence type="ECO:0000256" key="5">
    <source>
        <dbReference type="ARBA" id="ARBA00022801"/>
    </source>
</evidence>
<evidence type="ECO:0000256" key="2">
    <source>
        <dbReference type="ARBA" id="ARBA00022645"/>
    </source>
</evidence>
<evidence type="ECO:0000313" key="8">
    <source>
        <dbReference type="EMBL" id="RZF45122.1"/>
    </source>
</evidence>
<keyword evidence="3 7" id="KW-0645">Protease</keyword>
<dbReference type="AlphaFoldDB" id="A0A482XH72"/>
<gene>
    <name evidence="8" type="ORF">LSTR_LSTR011966</name>
</gene>
<dbReference type="PANTHER" id="PTHR11802:SF472">
    <property type="entry name" value="SERINE CARBOXYPEPTIDASE CPVL-RELATED"/>
    <property type="match status" value="1"/>
</dbReference>
<name>A0A482XH72_LAOST</name>
<keyword evidence="9" id="KW-1185">Reference proteome</keyword>
<evidence type="ECO:0000256" key="6">
    <source>
        <dbReference type="ARBA" id="ARBA00023180"/>
    </source>
</evidence>
<comment type="caution">
    <text evidence="8">The sequence shown here is derived from an EMBL/GenBank/DDBJ whole genome shotgun (WGS) entry which is preliminary data.</text>
</comment>